<evidence type="ECO:0000313" key="1">
    <source>
        <dbReference type="EMBL" id="MBB5480244.1"/>
    </source>
</evidence>
<gene>
    <name evidence="1" type="ORF">HNR20_004749</name>
</gene>
<accession>A0A840W2G1</accession>
<dbReference type="EMBL" id="JACHDP010000001">
    <property type="protein sequence ID" value="MBB5480244.1"/>
    <property type="molecule type" value="Genomic_DNA"/>
</dbReference>
<dbReference type="AlphaFoldDB" id="A0A840W2G1"/>
<dbReference type="Proteomes" id="UP000586947">
    <property type="component" value="Unassembled WGS sequence"/>
</dbReference>
<sequence length="37" mass="4165">MVESVEAAFHDALMRRIEGASFGDLLARWYPGWLVLG</sequence>
<reference evidence="1 2" key="1">
    <citation type="submission" date="2020-08" db="EMBL/GenBank/DDBJ databases">
        <title>Sequencing the genomes of 1000 actinobacteria strains.</title>
        <authorList>
            <person name="Klenk H.-P."/>
        </authorList>
    </citation>
    <scope>NUCLEOTIDE SEQUENCE [LARGE SCALE GENOMIC DNA]</scope>
    <source>
        <strain evidence="1 2">DSM 103125</strain>
    </source>
</reference>
<organism evidence="1 2">
    <name type="scientific">Micromonospora parathelypteridis</name>
    <dbReference type="NCBI Taxonomy" id="1839617"/>
    <lineage>
        <taxon>Bacteria</taxon>
        <taxon>Bacillati</taxon>
        <taxon>Actinomycetota</taxon>
        <taxon>Actinomycetes</taxon>
        <taxon>Micromonosporales</taxon>
        <taxon>Micromonosporaceae</taxon>
        <taxon>Micromonospora</taxon>
    </lineage>
</organism>
<keyword evidence="2" id="KW-1185">Reference proteome</keyword>
<name>A0A840W2G1_9ACTN</name>
<comment type="caution">
    <text evidence="1">The sequence shown here is derived from an EMBL/GenBank/DDBJ whole genome shotgun (WGS) entry which is preliminary data.</text>
</comment>
<evidence type="ECO:0000313" key="2">
    <source>
        <dbReference type="Proteomes" id="UP000586947"/>
    </source>
</evidence>
<protein>
    <submittedName>
        <fullName evidence="1">Uncharacterized protein</fullName>
    </submittedName>
</protein>
<proteinExistence type="predicted"/>